<keyword evidence="2" id="KW-1185">Reference proteome</keyword>
<dbReference type="Proteomes" id="UP000031535">
    <property type="component" value="Unassembled WGS sequence"/>
</dbReference>
<organism evidence="1 2">
    <name type="scientific">Pseudomonas batumici</name>
    <dbReference type="NCBI Taxonomy" id="226910"/>
    <lineage>
        <taxon>Bacteria</taxon>
        <taxon>Pseudomonadati</taxon>
        <taxon>Pseudomonadota</taxon>
        <taxon>Gammaproteobacteria</taxon>
        <taxon>Pseudomonadales</taxon>
        <taxon>Pseudomonadaceae</taxon>
        <taxon>Pseudomonas</taxon>
    </lineage>
</organism>
<dbReference type="RefSeq" id="WP_040071939.1">
    <property type="nucleotide sequence ID" value="NZ_JXDG01000081.1"/>
</dbReference>
<protein>
    <submittedName>
        <fullName evidence="1">Uncharacterized protein</fullName>
    </submittedName>
</protein>
<evidence type="ECO:0000313" key="1">
    <source>
        <dbReference type="EMBL" id="KIH80635.1"/>
    </source>
</evidence>
<dbReference type="PATRIC" id="fig|226910.6.peg.5596"/>
<comment type="caution">
    <text evidence="1">The sequence shown here is derived from an EMBL/GenBank/DDBJ whole genome shotgun (WGS) entry which is preliminary data.</text>
</comment>
<dbReference type="OrthoDB" id="7015712at2"/>
<name>A0A0C2I160_9PSED</name>
<reference evidence="1 2" key="1">
    <citation type="submission" date="2015-01" db="EMBL/GenBank/DDBJ databases">
        <title>Complete genome of Pseudomonas batumici UCM B-321 producer of the batumin antibiotic with strong antistaphilococcal and potential anticancer activity.</title>
        <authorList>
            <person name="Klochko V.V."/>
            <person name="Zelena L.B."/>
            <person name="Elena K.A."/>
            <person name="Reva O.N."/>
        </authorList>
    </citation>
    <scope>NUCLEOTIDE SEQUENCE [LARGE SCALE GENOMIC DNA]</scope>
    <source>
        <strain evidence="1 2">UCM B-321</strain>
    </source>
</reference>
<accession>A0A0C2I160</accession>
<sequence length="473" mass="50621">MQMLLPVAQVRESHDLAINPDTLPGSGALTLVVSPYPGMAANDKVRITWRGYDSTGYADDADLFTSEKTLRAEEVGQAVSWPLDNSYLLFIRDGHGELSYTVSYASATGLPESSEVQTIRIVAPSAAYLPAPGIEGHGDSSLDPGDFPDGTKVRVPGYPGIALGDQVLLYASGRLGLPLLIRSAQVDQAMIDSGHIDFVLEQSWWQDNLNAQVSLAYQYARVGSALSSEALRLDVRPAWKPEAPVVVDAKAEDGGVPNRGFIEAQDLVAGGEVRVVADPEVDLGTAERIEVRWKGFGTSGYYTTAVPMAGSPLRFAIPSSAVPANMGKRLDVDYQVKLPGQPLATSKAYDLRVIPIAKNNFRTIKCALAPEGKLRLANVPGGGVEFELPRWVFMAPGQRVTIQATRSGAAPEYLLNAFEVRADQVTAGKVMASLSRTYLVGAGVGARLTVSVEVSFDEGSSYLEFPAIPIELV</sequence>
<dbReference type="EMBL" id="JXDG01000081">
    <property type="protein sequence ID" value="KIH80635.1"/>
    <property type="molecule type" value="Genomic_DNA"/>
</dbReference>
<evidence type="ECO:0000313" key="2">
    <source>
        <dbReference type="Proteomes" id="UP000031535"/>
    </source>
</evidence>
<dbReference type="STRING" id="226910.UCMB321_5609"/>
<proteinExistence type="predicted"/>
<gene>
    <name evidence="1" type="ORF">UCMB321_5609</name>
</gene>
<dbReference type="AlphaFoldDB" id="A0A0C2I160"/>